<dbReference type="PANTHER" id="PTHR13121:SF0">
    <property type="entry name" value="PHOSPHATIDYLINOSITOL GLYCAN ANCHOR BIOSYNTHESIS CLASS U PROTEIN"/>
    <property type="match status" value="1"/>
</dbReference>
<evidence type="ECO:0000256" key="3">
    <source>
        <dbReference type="ARBA" id="ARBA00010026"/>
    </source>
</evidence>
<keyword evidence="4" id="KW-0337">GPI-anchor biosynthesis</keyword>
<proteinExistence type="inferred from homology"/>
<dbReference type="Pfam" id="PF06728">
    <property type="entry name" value="PIG-U"/>
    <property type="match status" value="1"/>
</dbReference>
<dbReference type="Proteomes" id="UP001345013">
    <property type="component" value="Unassembled WGS sequence"/>
</dbReference>
<feature type="transmembrane region" description="Helical" evidence="9">
    <location>
        <begin position="262"/>
        <end position="282"/>
    </location>
</feature>
<evidence type="ECO:0000256" key="4">
    <source>
        <dbReference type="ARBA" id="ARBA00022502"/>
    </source>
</evidence>
<evidence type="ECO:0000256" key="9">
    <source>
        <dbReference type="SAM" id="Phobius"/>
    </source>
</evidence>
<reference evidence="10 11" key="1">
    <citation type="submission" date="2023-08" db="EMBL/GenBank/DDBJ databases">
        <title>Black Yeasts Isolated from many extreme environments.</title>
        <authorList>
            <person name="Coleine C."/>
            <person name="Stajich J.E."/>
            <person name="Selbmann L."/>
        </authorList>
    </citation>
    <scope>NUCLEOTIDE SEQUENCE [LARGE SCALE GENOMIC DNA]</scope>
    <source>
        <strain evidence="10 11">CCFEE 5885</strain>
    </source>
</reference>
<keyword evidence="5 9" id="KW-0812">Transmembrane</keyword>
<dbReference type="EMBL" id="JAVRRG010000016">
    <property type="protein sequence ID" value="KAK5097789.1"/>
    <property type="molecule type" value="Genomic_DNA"/>
</dbReference>
<evidence type="ECO:0000256" key="1">
    <source>
        <dbReference type="ARBA" id="ARBA00004477"/>
    </source>
</evidence>
<feature type="transmembrane region" description="Helical" evidence="9">
    <location>
        <begin position="72"/>
        <end position="98"/>
    </location>
</feature>
<evidence type="ECO:0000313" key="10">
    <source>
        <dbReference type="EMBL" id="KAK5097789.1"/>
    </source>
</evidence>
<evidence type="ECO:0000256" key="8">
    <source>
        <dbReference type="ARBA" id="ARBA00023136"/>
    </source>
</evidence>
<evidence type="ECO:0000256" key="2">
    <source>
        <dbReference type="ARBA" id="ARBA00004687"/>
    </source>
</evidence>
<protein>
    <submittedName>
        <fullName evidence="10">Uncharacterized protein</fullName>
    </submittedName>
</protein>
<evidence type="ECO:0000256" key="5">
    <source>
        <dbReference type="ARBA" id="ARBA00022692"/>
    </source>
</evidence>
<feature type="transmembrane region" description="Helical" evidence="9">
    <location>
        <begin position="7"/>
        <end position="25"/>
    </location>
</feature>
<comment type="subcellular location">
    <subcellularLocation>
        <location evidence="1">Endoplasmic reticulum membrane</location>
        <topology evidence="1">Multi-pass membrane protein</topology>
    </subcellularLocation>
</comment>
<comment type="caution">
    <text evidence="10">The sequence shown here is derived from an EMBL/GenBank/DDBJ whole genome shotgun (WGS) entry which is preliminary data.</text>
</comment>
<keyword evidence="8 9" id="KW-0472">Membrane</keyword>
<accession>A0ABR0KJ71</accession>
<dbReference type="PANTHER" id="PTHR13121">
    <property type="entry name" value="GPI TRANSAMIDASE COMPONENT PIG-U"/>
    <property type="match status" value="1"/>
</dbReference>
<feature type="transmembrane region" description="Helical" evidence="9">
    <location>
        <begin position="119"/>
        <end position="138"/>
    </location>
</feature>
<evidence type="ECO:0000256" key="6">
    <source>
        <dbReference type="ARBA" id="ARBA00022824"/>
    </source>
</evidence>
<feature type="transmembrane region" description="Helical" evidence="9">
    <location>
        <begin position="328"/>
        <end position="353"/>
    </location>
</feature>
<keyword evidence="6" id="KW-0256">Endoplasmic reticulum</keyword>
<comment type="similarity">
    <text evidence="3">Belongs to the PIGU family.</text>
</comment>
<feature type="transmembrane region" description="Helical" evidence="9">
    <location>
        <begin position="288"/>
        <end position="316"/>
    </location>
</feature>
<keyword evidence="7 9" id="KW-1133">Transmembrane helix</keyword>
<feature type="transmembrane region" description="Helical" evidence="9">
    <location>
        <begin position="199"/>
        <end position="221"/>
    </location>
</feature>
<feature type="transmembrane region" description="Helical" evidence="9">
    <location>
        <begin position="359"/>
        <end position="384"/>
    </location>
</feature>
<organism evidence="10 11">
    <name type="scientific">Lithohypha guttulata</name>
    <dbReference type="NCBI Taxonomy" id="1690604"/>
    <lineage>
        <taxon>Eukaryota</taxon>
        <taxon>Fungi</taxon>
        <taxon>Dikarya</taxon>
        <taxon>Ascomycota</taxon>
        <taxon>Pezizomycotina</taxon>
        <taxon>Eurotiomycetes</taxon>
        <taxon>Chaetothyriomycetidae</taxon>
        <taxon>Chaetothyriales</taxon>
        <taxon>Trichomeriaceae</taxon>
        <taxon>Lithohypha</taxon>
    </lineage>
</organism>
<name>A0ABR0KJ71_9EURO</name>
<dbReference type="InterPro" id="IPR009600">
    <property type="entry name" value="PIG-U"/>
</dbReference>
<feature type="transmembrane region" description="Helical" evidence="9">
    <location>
        <begin position="158"/>
        <end position="179"/>
    </location>
</feature>
<evidence type="ECO:0000313" key="11">
    <source>
        <dbReference type="Proteomes" id="UP001345013"/>
    </source>
</evidence>
<keyword evidence="11" id="KW-1185">Reference proteome</keyword>
<evidence type="ECO:0000256" key="7">
    <source>
        <dbReference type="ARBA" id="ARBA00022989"/>
    </source>
</evidence>
<feature type="transmembrane region" description="Helical" evidence="9">
    <location>
        <begin position="227"/>
        <end position="250"/>
    </location>
</feature>
<sequence>MRIDAKTAVIFVGAAILRLGVLIFLPETVSVLSERVEIATPVSSYKRLLEGLFLFERGVSPYYGGVYHQAPLLLVIFELLPPAVVFTCLDLLNAYNLLTIAQKLRLPSPRFSKLDGNQLALAYLFNPFSIISCLGASTTTFTNAAILQAVASACSGNAFGAMFAIACGSYLSLYPALLLPPLMLQWAQSKPIQLRLTTVGSLLGVYSGTMTVLLLSSAVLVADFKDFIVSCYGAQITLTDLTPNVGLWWYFFIEIFDPFRNFFLGVFWIHLIGYVGALTVRLPNQPLFVIIALLGLITIFKPYPSTSDVALFLGVLPLYKHIMPLTRYTFVSASVLLYSTLLGPAFYHIWIYAGSGNANFFYAITLVWSLGLSMLVGDSLFAVLRDEWEMLRPAMKGKEARQI</sequence>
<comment type="pathway">
    <text evidence="2">Glycolipid biosynthesis; glycosylphosphatidylinositol-anchor biosynthesis.</text>
</comment>
<gene>
    <name evidence="10" type="ORF">LTR24_002045</name>
</gene>